<name>A0AAN9SL01_PSOTE</name>
<sequence length="107" mass="11667">MWNVVCGMWYVLGWRCEISGGADTRVSGLDFGVNSVLEFRDIAFGVTVSVFCVLCVVCCVLCVVCGSQFTFHPTHCQLTAVVHIGTCSVVPVPTFLPHTQLSLFFSN</sequence>
<accession>A0AAN9SL01</accession>
<evidence type="ECO:0000313" key="3">
    <source>
        <dbReference type="Proteomes" id="UP001386955"/>
    </source>
</evidence>
<gene>
    <name evidence="2" type="ORF">VNO78_10605</name>
</gene>
<comment type="caution">
    <text evidence="2">The sequence shown here is derived from an EMBL/GenBank/DDBJ whole genome shotgun (WGS) entry which is preliminary data.</text>
</comment>
<keyword evidence="1" id="KW-0812">Transmembrane</keyword>
<dbReference type="Proteomes" id="UP001386955">
    <property type="component" value="Unassembled WGS sequence"/>
</dbReference>
<dbReference type="AlphaFoldDB" id="A0AAN9SL01"/>
<keyword evidence="3" id="KW-1185">Reference proteome</keyword>
<protein>
    <submittedName>
        <fullName evidence="2">Uncharacterized protein</fullName>
    </submittedName>
</protein>
<evidence type="ECO:0000256" key="1">
    <source>
        <dbReference type="SAM" id="Phobius"/>
    </source>
</evidence>
<keyword evidence="1" id="KW-0472">Membrane</keyword>
<dbReference type="EMBL" id="JAYMYS010000003">
    <property type="protein sequence ID" value="KAK7399423.1"/>
    <property type="molecule type" value="Genomic_DNA"/>
</dbReference>
<proteinExistence type="predicted"/>
<keyword evidence="1" id="KW-1133">Transmembrane helix</keyword>
<reference evidence="2 3" key="1">
    <citation type="submission" date="2024-01" db="EMBL/GenBank/DDBJ databases">
        <title>The genomes of 5 underutilized Papilionoideae crops provide insights into root nodulation and disease resistanc.</title>
        <authorList>
            <person name="Jiang F."/>
        </authorList>
    </citation>
    <scope>NUCLEOTIDE SEQUENCE [LARGE SCALE GENOMIC DNA]</scope>
    <source>
        <strain evidence="2">DUOXIRENSHENG_FW03</strain>
        <tissue evidence="2">Leaves</tissue>
    </source>
</reference>
<evidence type="ECO:0000313" key="2">
    <source>
        <dbReference type="EMBL" id="KAK7399423.1"/>
    </source>
</evidence>
<organism evidence="2 3">
    <name type="scientific">Psophocarpus tetragonolobus</name>
    <name type="common">Winged bean</name>
    <name type="synonym">Dolichos tetragonolobus</name>
    <dbReference type="NCBI Taxonomy" id="3891"/>
    <lineage>
        <taxon>Eukaryota</taxon>
        <taxon>Viridiplantae</taxon>
        <taxon>Streptophyta</taxon>
        <taxon>Embryophyta</taxon>
        <taxon>Tracheophyta</taxon>
        <taxon>Spermatophyta</taxon>
        <taxon>Magnoliopsida</taxon>
        <taxon>eudicotyledons</taxon>
        <taxon>Gunneridae</taxon>
        <taxon>Pentapetalae</taxon>
        <taxon>rosids</taxon>
        <taxon>fabids</taxon>
        <taxon>Fabales</taxon>
        <taxon>Fabaceae</taxon>
        <taxon>Papilionoideae</taxon>
        <taxon>50 kb inversion clade</taxon>
        <taxon>NPAAA clade</taxon>
        <taxon>indigoferoid/millettioid clade</taxon>
        <taxon>Phaseoleae</taxon>
        <taxon>Psophocarpus</taxon>
    </lineage>
</organism>
<feature type="transmembrane region" description="Helical" evidence="1">
    <location>
        <begin position="42"/>
        <end position="65"/>
    </location>
</feature>